<name>A0ABN3XJN9_9ACTN</name>
<reference evidence="11 12" key="1">
    <citation type="journal article" date="2019" name="Int. J. Syst. Evol. Microbiol.">
        <title>The Global Catalogue of Microorganisms (GCM) 10K type strain sequencing project: providing services to taxonomists for standard genome sequencing and annotation.</title>
        <authorList>
            <consortium name="The Broad Institute Genomics Platform"/>
            <consortium name="The Broad Institute Genome Sequencing Center for Infectious Disease"/>
            <person name="Wu L."/>
            <person name="Ma J."/>
        </authorList>
    </citation>
    <scope>NUCLEOTIDE SEQUENCE [LARGE SCALE GENOMIC DNA]</scope>
    <source>
        <strain evidence="11 12">JCM 9088</strain>
    </source>
</reference>
<feature type="transmembrane region" description="Helical" evidence="8">
    <location>
        <begin position="39"/>
        <end position="59"/>
    </location>
</feature>
<comment type="similarity">
    <text evidence="8">Belongs to the FtsQ/DivIB family. FtsQ subfamily.</text>
</comment>
<organism evidence="11 12">
    <name type="scientific">Streptomyces enissocaesilis</name>
    <dbReference type="NCBI Taxonomy" id="332589"/>
    <lineage>
        <taxon>Bacteria</taxon>
        <taxon>Bacillati</taxon>
        <taxon>Actinomycetota</taxon>
        <taxon>Actinomycetes</taxon>
        <taxon>Kitasatosporales</taxon>
        <taxon>Streptomycetaceae</taxon>
        <taxon>Streptomyces</taxon>
        <taxon>Streptomyces rochei group</taxon>
    </lineage>
</organism>
<comment type="function">
    <text evidence="8">Essential cell division protein.</text>
</comment>
<dbReference type="RefSeq" id="WP_344498235.1">
    <property type="nucleotide sequence ID" value="NZ_BAAAUD010000051.1"/>
</dbReference>
<evidence type="ECO:0000313" key="11">
    <source>
        <dbReference type="EMBL" id="GAA2961494.1"/>
    </source>
</evidence>
<keyword evidence="6 8" id="KW-0472">Membrane</keyword>
<evidence type="ECO:0000256" key="1">
    <source>
        <dbReference type="ARBA" id="ARBA00004370"/>
    </source>
</evidence>
<comment type="caution">
    <text evidence="11">The sequence shown here is derived from an EMBL/GenBank/DDBJ whole genome shotgun (WGS) entry which is preliminary data.</text>
</comment>
<evidence type="ECO:0000259" key="10">
    <source>
        <dbReference type="PROSITE" id="PS51779"/>
    </source>
</evidence>
<dbReference type="Pfam" id="PF03799">
    <property type="entry name" value="FtsQ_DivIB_C"/>
    <property type="match status" value="1"/>
</dbReference>
<evidence type="ECO:0000256" key="3">
    <source>
        <dbReference type="ARBA" id="ARBA00022618"/>
    </source>
</evidence>
<dbReference type="Proteomes" id="UP001500403">
    <property type="component" value="Unassembled WGS sequence"/>
</dbReference>
<keyword evidence="4 8" id="KW-0812">Transmembrane</keyword>
<dbReference type="HAMAP" id="MF_00911">
    <property type="entry name" value="FtsQ_subfam"/>
    <property type="match status" value="1"/>
</dbReference>
<keyword evidence="12" id="KW-1185">Reference proteome</keyword>
<feature type="region of interest" description="Disordered" evidence="9">
    <location>
        <begin position="1"/>
        <end position="31"/>
    </location>
</feature>
<accession>A0ABN3XJN9</accession>
<dbReference type="InterPro" id="IPR026579">
    <property type="entry name" value="FtsQ"/>
</dbReference>
<proteinExistence type="inferred from homology"/>
<evidence type="ECO:0000256" key="6">
    <source>
        <dbReference type="ARBA" id="ARBA00023136"/>
    </source>
</evidence>
<dbReference type="Gene3D" id="3.10.20.310">
    <property type="entry name" value="membrane protein fhac"/>
    <property type="match status" value="1"/>
</dbReference>
<dbReference type="InterPro" id="IPR050487">
    <property type="entry name" value="FtsQ_DivIB"/>
</dbReference>
<dbReference type="GO" id="GO:0051301">
    <property type="term" value="P:cell division"/>
    <property type="evidence" value="ECO:0007669"/>
    <property type="project" value="UniProtKB-KW"/>
</dbReference>
<dbReference type="PANTHER" id="PTHR37820">
    <property type="entry name" value="CELL DIVISION PROTEIN DIVIB"/>
    <property type="match status" value="1"/>
</dbReference>
<dbReference type="InterPro" id="IPR013685">
    <property type="entry name" value="POTRA_FtsQ_type"/>
</dbReference>
<dbReference type="Pfam" id="PF08478">
    <property type="entry name" value="POTRA_1"/>
    <property type="match status" value="1"/>
</dbReference>
<evidence type="ECO:0000256" key="8">
    <source>
        <dbReference type="HAMAP-Rule" id="MF_00911"/>
    </source>
</evidence>
<feature type="domain" description="POTRA" evidence="10">
    <location>
        <begin position="64"/>
        <end position="133"/>
    </location>
</feature>
<gene>
    <name evidence="8 11" type="primary">ftsQ</name>
    <name evidence="11" type="ORF">GCM10010446_53840</name>
</gene>
<evidence type="ECO:0000313" key="12">
    <source>
        <dbReference type="Proteomes" id="UP001500403"/>
    </source>
</evidence>
<keyword evidence="3 8" id="KW-0132">Cell division</keyword>
<dbReference type="PANTHER" id="PTHR37820:SF1">
    <property type="entry name" value="CELL DIVISION PROTEIN FTSQ"/>
    <property type="match status" value="1"/>
</dbReference>
<dbReference type="InterPro" id="IPR034746">
    <property type="entry name" value="POTRA"/>
</dbReference>
<keyword evidence="7 8" id="KW-0131">Cell cycle</keyword>
<evidence type="ECO:0000256" key="2">
    <source>
        <dbReference type="ARBA" id="ARBA00022475"/>
    </source>
</evidence>
<comment type="subcellular location">
    <subcellularLocation>
        <location evidence="8">Cell membrane</location>
        <topology evidence="8">Single-pass type II membrane protein</topology>
    </subcellularLocation>
    <subcellularLocation>
        <location evidence="1">Membrane</location>
    </subcellularLocation>
    <text evidence="8">Localizes to the division septum.</text>
</comment>
<dbReference type="EMBL" id="BAAAUD010000051">
    <property type="protein sequence ID" value="GAA2961494.1"/>
    <property type="molecule type" value="Genomic_DNA"/>
</dbReference>
<evidence type="ECO:0000256" key="4">
    <source>
        <dbReference type="ARBA" id="ARBA00022692"/>
    </source>
</evidence>
<dbReference type="PROSITE" id="PS51779">
    <property type="entry name" value="POTRA"/>
    <property type="match status" value="1"/>
</dbReference>
<evidence type="ECO:0000256" key="7">
    <source>
        <dbReference type="ARBA" id="ARBA00023306"/>
    </source>
</evidence>
<sequence length="267" mass="27865">MAGPTTAQRGARQAQGSSAARPPHGGPSGGPLRLPGRGVLLLLLGLAVVLTAVGTWLLYGSSWLRVEQVKPSGTQVLTPDEVLAAAAVPVGAPLISVDTDAIEDRLRRKLPRIDSVEVIRSWPHGIDLEVTERKPVLLLEKGAKFVEVDDEGVRFATVSEAPEGVPLLELASGRSPSLHRFGADRLLSEAVRVMGDLPRSVARDTLTVQAASYDSITLELDGDRTVVWGSAGQGAAKARTLKALMKAVPGAGRFNVSAPTAPAASGS</sequence>
<protein>
    <recommendedName>
        <fullName evidence="8">Cell division protein FtsQ</fullName>
    </recommendedName>
</protein>
<evidence type="ECO:0000256" key="9">
    <source>
        <dbReference type="SAM" id="MobiDB-lite"/>
    </source>
</evidence>
<keyword evidence="2 8" id="KW-1003">Cell membrane</keyword>
<dbReference type="InterPro" id="IPR005548">
    <property type="entry name" value="Cell_div_FtsQ/DivIB_C"/>
</dbReference>
<keyword evidence="5 8" id="KW-1133">Transmembrane helix</keyword>
<evidence type="ECO:0000256" key="5">
    <source>
        <dbReference type="ARBA" id="ARBA00022989"/>
    </source>
</evidence>